<dbReference type="Pfam" id="PF16754">
    <property type="entry name" value="Pesticin"/>
    <property type="match status" value="1"/>
</dbReference>
<dbReference type="RefSeq" id="WP_094995051.1">
    <property type="nucleotide sequence ID" value="NZ_NQKI01000045.1"/>
</dbReference>
<evidence type="ECO:0000256" key="2">
    <source>
        <dbReference type="ARBA" id="ARBA00022638"/>
    </source>
</evidence>
<reference evidence="4 5" key="1">
    <citation type="submission" date="2017-08" db="EMBL/GenBank/DDBJ databases">
        <title>Genomic and metabolic characterisation of spoilage-associated Pseudomonas species.</title>
        <authorList>
            <person name="Stanborough T."/>
            <person name="Fegan N."/>
            <person name="Powell S.M."/>
            <person name="Singh T."/>
            <person name="Tamplin M.L."/>
            <person name="Chandry P.S."/>
        </authorList>
    </citation>
    <scope>NUCLEOTIDE SEQUENCE [LARGE SCALE GENOMIC DNA]</scope>
    <source>
        <strain evidence="4 5">L1802</strain>
    </source>
</reference>
<sequence>MSGFAIDFSFIARLEGACVTQGYVPDVIHSRSGVTLATGFDLGQRQASDLAALGLSCELQQLLTPYVGVKGAAAVEVLRKQPLQISAVQAQQLDQAFKQPFIATLARDYLAASGVDFTALPGAMQTVIASVAFQYGNLARRTPHFWQQVVHGDWPGAWVTLNRFGDRYPSRRQREAALLKAALA</sequence>
<organism evidence="4 5">
    <name type="scientific">Pseudomonas lundensis</name>
    <dbReference type="NCBI Taxonomy" id="86185"/>
    <lineage>
        <taxon>Bacteria</taxon>
        <taxon>Pseudomonadati</taxon>
        <taxon>Pseudomonadota</taxon>
        <taxon>Gammaproteobacteria</taxon>
        <taxon>Pseudomonadales</taxon>
        <taxon>Pseudomonadaceae</taxon>
        <taxon>Pseudomonas</taxon>
    </lineage>
</organism>
<evidence type="ECO:0000313" key="4">
    <source>
        <dbReference type="EMBL" id="OZY57652.1"/>
    </source>
</evidence>
<protein>
    <submittedName>
        <fullName evidence="4">Peptidase</fullName>
    </submittedName>
</protein>
<evidence type="ECO:0000256" key="1">
    <source>
        <dbReference type="ARBA" id="ARBA00022529"/>
    </source>
</evidence>
<keyword evidence="2" id="KW-0081">Bacteriolytic enzyme</keyword>
<dbReference type="GO" id="GO:0042742">
    <property type="term" value="P:defense response to bacterium"/>
    <property type="evidence" value="ECO:0007669"/>
    <property type="project" value="UniProtKB-KW"/>
</dbReference>
<dbReference type="CDD" id="cd16902">
    <property type="entry name" value="pesticin_lyz"/>
    <property type="match status" value="1"/>
</dbReference>
<evidence type="ECO:0000313" key="5">
    <source>
        <dbReference type="Proteomes" id="UP000215788"/>
    </source>
</evidence>
<comment type="caution">
    <text evidence="4">The sequence shown here is derived from an EMBL/GenBank/DDBJ whole genome shotgun (WGS) entry which is preliminary data.</text>
</comment>
<gene>
    <name evidence="4" type="ORF">CJF39_20260</name>
</gene>
<proteinExistence type="predicted"/>
<dbReference type="EMBL" id="NQKI01000045">
    <property type="protein sequence ID" value="OZY57652.1"/>
    <property type="molecule type" value="Genomic_DNA"/>
</dbReference>
<name>A0A266N6K7_9PSED</name>
<dbReference type="InterPro" id="IPR031922">
    <property type="entry name" value="Pesticin_C"/>
</dbReference>
<dbReference type="SUPFAM" id="SSF53955">
    <property type="entry name" value="Lysozyme-like"/>
    <property type="match status" value="1"/>
</dbReference>
<keyword evidence="1" id="KW-0929">Antimicrobial</keyword>
<dbReference type="GO" id="GO:0003796">
    <property type="term" value="F:lysozyme activity"/>
    <property type="evidence" value="ECO:0007669"/>
    <property type="project" value="InterPro"/>
</dbReference>
<dbReference type="Gene3D" id="1.10.530.40">
    <property type="match status" value="1"/>
</dbReference>
<evidence type="ECO:0000259" key="3">
    <source>
        <dbReference type="Pfam" id="PF16754"/>
    </source>
</evidence>
<dbReference type="GO" id="GO:0031640">
    <property type="term" value="P:killing of cells of another organism"/>
    <property type="evidence" value="ECO:0007669"/>
    <property type="project" value="UniProtKB-KW"/>
</dbReference>
<accession>A0A266N6K7</accession>
<dbReference type="Proteomes" id="UP000215788">
    <property type="component" value="Unassembled WGS sequence"/>
</dbReference>
<dbReference type="AlphaFoldDB" id="A0A266N6K7"/>
<dbReference type="InterPro" id="IPR023347">
    <property type="entry name" value="Lysozyme_dom_sf"/>
</dbReference>
<dbReference type="OrthoDB" id="8808411at2"/>
<feature type="domain" description="Pesticin C-terminal" evidence="3">
    <location>
        <begin position="6"/>
        <end position="154"/>
    </location>
</feature>
<dbReference type="InterPro" id="IPR023346">
    <property type="entry name" value="Lysozyme-like_dom_sf"/>
</dbReference>